<dbReference type="InterPro" id="IPR050721">
    <property type="entry name" value="Trk_Ktr_HKT_K-transport"/>
</dbReference>
<evidence type="ECO:0000313" key="4">
    <source>
        <dbReference type="Proteomes" id="UP000198305"/>
    </source>
</evidence>
<dbReference type="Gene3D" id="3.40.50.720">
    <property type="entry name" value="NAD(P)-binding Rossmann-like Domain"/>
    <property type="match status" value="2"/>
</dbReference>
<dbReference type="GO" id="GO:0006813">
    <property type="term" value="P:potassium ion transport"/>
    <property type="evidence" value="ECO:0007669"/>
    <property type="project" value="InterPro"/>
</dbReference>
<feature type="transmembrane region" description="Helical" evidence="1">
    <location>
        <begin position="76"/>
        <end position="94"/>
    </location>
</feature>
<organism evidence="3 4">
    <name type="scientific">Methylobacillus rhizosphaerae</name>
    <dbReference type="NCBI Taxonomy" id="551994"/>
    <lineage>
        <taxon>Bacteria</taxon>
        <taxon>Pseudomonadati</taxon>
        <taxon>Pseudomonadota</taxon>
        <taxon>Betaproteobacteria</taxon>
        <taxon>Nitrosomonadales</taxon>
        <taxon>Methylophilaceae</taxon>
        <taxon>Methylobacillus</taxon>
    </lineage>
</organism>
<name>A0A239AJU5_9PROT</name>
<dbReference type="PANTHER" id="PTHR43833">
    <property type="entry name" value="POTASSIUM CHANNEL PROTEIN 2-RELATED-RELATED"/>
    <property type="match status" value="1"/>
</dbReference>
<evidence type="ECO:0000259" key="2">
    <source>
        <dbReference type="PROSITE" id="PS51201"/>
    </source>
</evidence>
<dbReference type="InterPro" id="IPR003148">
    <property type="entry name" value="RCK_N"/>
</dbReference>
<keyword evidence="1" id="KW-1133">Transmembrane helix</keyword>
<feature type="transmembrane region" description="Helical" evidence="1">
    <location>
        <begin position="12"/>
        <end position="33"/>
    </location>
</feature>
<gene>
    <name evidence="3" type="ORF">SAMN05192560_1958</name>
</gene>
<keyword evidence="1" id="KW-0472">Membrane</keyword>
<dbReference type="InterPro" id="IPR036291">
    <property type="entry name" value="NAD(P)-bd_dom_sf"/>
</dbReference>
<feature type="domain" description="RCK N-terminal" evidence="2">
    <location>
        <begin position="287"/>
        <end position="398"/>
    </location>
</feature>
<keyword evidence="4" id="KW-1185">Reference proteome</keyword>
<dbReference type="EMBL" id="FZOA01000008">
    <property type="protein sequence ID" value="SNR95945.1"/>
    <property type="molecule type" value="Genomic_DNA"/>
</dbReference>
<sequence length="578" mass="64118">MNNIFFLILRRMRTPLITVIVSYTIAIVGLTLMPGVDDLGNPWHMSLFEAFYVISYTATTIGFGEVPFPYSDAQRLWMTFSIYLTVIPWFYAIGKIISLFQDPALKQALTTNSFARAVDHLHEPFFIVSGYGETGSLLVKALDHKGIRVVVTEVNQDRVNDLELEDYQFDIPALCADAKMPDTLLRAGVRHPMCKGIAALTDNDHVNLAVAVAAKLLNPNLTVLARAEDDDVAANMASFGTDHILNPYTLFGDQLGTEVHAIGTYLLHKWLTGVPGDTLNLPKVPPIGKWIVCGYGRFGKAVVENLEREQITTVVIEADPELTHCENCIVGSGTEASTLKEAGIENAVGIIAGTNSDINNLSIVMTAQKMNPNLFVVVRKNRRFNEPLFEHFNADISMDPSDIIAHECLARMITPMMTHFLQLVRTQDNNWANQLISRLVGVVGESVPDAWGVTVDTEHSPAVANLISWGLPVTLDALTRDPGNRTQKLDLVPLMLVRSGQYFLLPEVTEALHVGDRLLFCGSSTAKSAQPITLSNHKTLTWIINGREIADGWLWRWATRKITRWRKSLRPQGKHSAK</sequence>
<dbReference type="Gene3D" id="1.10.287.70">
    <property type="match status" value="1"/>
</dbReference>
<dbReference type="SUPFAM" id="SSF51735">
    <property type="entry name" value="NAD(P)-binding Rossmann-fold domains"/>
    <property type="match status" value="2"/>
</dbReference>
<feature type="domain" description="RCK N-terminal" evidence="2">
    <location>
        <begin position="123"/>
        <end position="245"/>
    </location>
</feature>
<dbReference type="PROSITE" id="PS51201">
    <property type="entry name" value="RCK_N"/>
    <property type="match status" value="2"/>
</dbReference>
<protein>
    <submittedName>
        <fullName evidence="3">TrkA-N domain-containing protein</fullName>
    </submittedName>
</protein>
<dbReference type="Proteomes" id="UP000198305">
    <property type="component" value="Unassembled WGS sequence"/>
</dbReference>
<dbReference type="Pfam" id="PF02254">
    <property type="entry name" value="TrkA_N"/>
    <property type="match status" value="2"/>
</dbReference>
<dbReference type="OrthoDB" id="9781411at2"/>
<dbReference type="PANTHER" id="PTHR43833:SF9">
    <property type="entry name" value="POTASSIUM CHANNEL PROTEIN YUGO-RELATED"/>
    <property type="match status" value="1"/>
</dbReference>
<accession>A0A239AJU5</accession>
<dbReference type="SUPFAM" id="SSF81324">
    <property type="entry name" value="Voltage-gated potassium channels"/>
    <property type="match status" value="1"/>
</dbReference>
<feature type="transmembrane region" description="Helical" evidence="1">
    <location>
        <begin position="45"/>
        <end position="64"/>
    </location>
</feature>
<evidence type="ECO:0000313" key="3">
    <source>
        <dbReference type="EMBL" id="SNR95945.1"/>
    </source>
</evidence>
<keyword evidence="1" id="KW-0812">Transmembrane</keyword>
<dbReference type="AlphaFoldDB" id="A0A239AJU5"/>
<proteinExistence type="predicted"/>
<evidence type="ECO:0000256" key="1">
    <source>
        <dbReference type="SAM" id="Phobius"/>
    </source>
</evidence>
<reference evidence="4" key="1">
    <citation type="submission" date="2017-06" db="EMBL/GenBank/DDBJ databases">
        <authorList>
            <person name="Varghese N."/>
            <person name="Submissions S."/>
        </authorList>
    </citation>
    <scope>NUCLEOTIDE SEQUENCE [LARGE SCALE GENOMIC DNA]</scope>
    <source>
        <strain evidence="4">Ca-68</strain>
    </source>
</reference>